<dbReference type="PROSITE" id="PS50181">
    <property type="entry name" value="FBOX"/>
    <property type="match status" value="1"/>
</dbReference>
<keyword evidence="3" id="KW-1185">Reference proteome</keyword>
<evidence type="ECO:0000313" key="3">
    <source>
        <dbReference type="Proteomes" id="UP000799302"/>
    </source>
</evidence>
<dbReference type="EMBL" id="MU004242">
    <property type="protein sequence ID" value="KAF2664420.1"/>
    <property type="molecule type" value="Genomic_DNA"/>
</dbReference>
<dbReference type="InterPro" id="IPR001810">
    <property type="entry name" value="F-box_dom"/>
</dbReference>
<name>A0A6A6TXG7_9PEZI</name>
<dbReference type="Proteomes" id="UP000799302">
    <property type="component" value="Unassembled WGS sequence"/>
</dbReference>
<sequence>MADPECDFLHDISDTPYLYTQADSMDIIRVCSRPSGGDDFENEAATVISSCYRGQEVAKLAPLQRDSAKKASDLGNLDRIPLEVLQFVILELDLESLLEFRRVNYYVRECVDSVHQFQIMKSHALDMFWTLVRTKLAMRVTLSEFYRVLCTDECAYCSMIGGLVFLPTWTRYCYACLKSWPLEIGGRRGHIPPMPTAMTPLSTARQFLSLGKINLSSLGGIESIPGSYGPHQYKYKGRRRRLIPVRVVFDAFRKKYPSKELTFKKIMHRLRPRRVWTFMSCGAMQIYSPKSGHTRHGLTCAGCSHLNGAKKYVGDEEEEWELEISSEGHHSTNSFLKHFTWCIHAQDLWRKHLNA</sequence>
<evidence type="ECO:0000259" key="1">
    <source>
        <dbReference type="PROSITE" id="PS50181"/>
    </source>
</evidence>
<feature type="domain" description="F-box" evidence="1">
    <location>
        <begin position="74"/>
        <end position="120"/>
    </location>
</feature>
<gene>
    <name evidence="2" type="ORF">BT63DRAFT_464519</name>
</gene>
<evidence type="ECO:0000313" key="2">
    <source>
        <dbReference type="EMBL" id="KAF2664420.1"/>
    </source>
</evidence>
<accession>A0A6A6TXG7</accession>
<protein>
    <recommendedName>
        <fullName evidence="1">F-box domain-containing protein</fullName>
    </recommendedName>
</protein>
<proteinExistence type="predicted"/>
<organism evidence="2 3">
    <name type="scientific">Microthyrium microscopicum</name>
    <dbReference type="NCBI Taxonomy" id="703497"/>
    <lineage>
        <taxon>Eukaryota</taxon>
        <taxon>Fungi</taxon>
        <taxon>Dikarya</taxon>
        <taxon>Ascomycota</taxon>
        <taxon>Pezizomycotina</taxon>
        <taxon>Dothideomycetes</taxon>
        <taxon>Dothideomycetes incertae sedis</taxon>
        <taxon>Microthyriales</taxon>
        <taxon>Microthyriaceae</taxon>
        <taxon>Microthyrium</taxon>
    </lineage>
</organism>
<reference evidence="2" key="1">
    <citation type="journal article" date="2020" name="Stud. Mycol.">
        <title>101 Dothideomycetes genomes: a test case for predicting lifestyles and emergence of pathogens.</title>
        <authorList>
            <person name="Haridas S."/>
            <person name="Albert R."/>
            <person name="Binder M."/>
            <person name="Bloem J."/>
            <person name="Labutti K."/>
            <person name="Salamov A."/>
            <person name="Andreopoulos B."/>
            <person name="Baker S."/>
            <person name="Barry K."/>
            <person name="Bills G."/>
            <person name="Bluhm B."/>
            <person name="Cannon C."/>
            <person name="Castanera R."/>
            <person name="Culley D."/>
            <person name="Daum C."/>
            <person name="Ezra D."/>
            <person name="Gonzalez J."/>
            <person name="Henrissat B."/>
            <person name="Kuo A."/>
            <person name="Liang C."/>
            <person name="Lipzen A."/>
            <person name="Lutzoni F."/>
            <person name="Magnuson J."/>
            <person name="Mondo S."/>
            <person name="Nolan M."/>
            <person name="Ohm R."/>
            <person name="Pangilinan J."/>
            <person name="Park H.-J."/>
            <person name="Ramirez L."/>
            <person name="Alfaro M."/>
            <person name="Sun H."/>
            <person name="Tritt A."/>
            <person name="Yoshinaga Y."/>
            <person name="Zwiers L.-H."/>
            <person name="Turgeon B."/>
            <person name="Goodwin S."/>
            <person name="Spatafora J."/>
            <person name="Crous P."/>
            <person name="Grigoriev I."/>
        </authorList>
    </citation>
    <scope>NUCLEOTIDE SEQUENCE</scope>
    <source>
        <strain evidence="2">CBS 115976</strain>
    </source>
</reference>
<dbReference type="OrthoDB" id="2687876at2759"/>
<dbReference type="AlphaFoldDB" id="A0A6A6TXG7"/>